<dbReference type="EMBL" id="PNBA02000005">
    <property type="protein sequence ID" value="KAG6424909.1"/>
    <property type="molecule type" value="Genomic_DNA"/>
</dbReference>
<dbReference type="PANTHER" id="PTHR46250:SF15">
    <property type="entry name" value="OS01G0523800 PROTEIN"/>
    <property type="match status" value="1"/>
</dbReference>
<dbReference type="PANTHER" id="PTHR46250">
    <property type="entry name" value="MYB/SANT-LIKE DNA-BINDING DOMAIN PROTEIN-RELATED"/>
    <property type="match status" value="1"/>
</dbReference>
<gene>
    <name evidence="3" type="ORF">SASPL_115332</name>
</gene>
<name>A0A8X8Y4Y2_SALSN</name>
<reference evidence="3" key="1">
    <citation type="submission" date="2018-01" db="EMBL/GenBank/DDBJ databases">
        <authorList>
            <person name="Mao J.F."/>
        </authorList>
    </citation>
    <scope>NUCLEOTIDE SEQUENCE</scope>
    <source>
        <strain evidence="3">Huo1</strain>
        <tissue evidence="3">Leaf</tissue>
    </source>
</reference>
<reference evidence="3" key="2">
    <citation type="submission" date="2020-08" db="EMBL/GenBank/DDBJ databases">
        <title>Plant Genome Project.</title>
        <authorList>
            <person name="Zhang R.-G."/>
        </authorList>
    </citation>
    <scope>NUCLEOTIDE SEQUENCE</scope>
    <source>
        <strain evidence="3">Huo1</strain>
        <tissue evidence="3">Leaf</tissue>
    </source>
</reference>
<evidence type="ECO:0000259" key="2">
    <source>
        <dbReference type="Pfam" id="PF12776"/>
    </source>
</evidence>
<organism evidence="3">
    <name type="scientific">Salvia splendens</name>
    <name type="common">Scarlet sage</name>
    <dbReference type="NCBI Taxonomy" id="180675"/>
    <lineage>
        <taxon>Eukaryota</taxon>
        <taxon>Viridiplantae</taxon>
        <taxon>Streptophyta</taxon>
        <taxon>Embryophyta</taxon>
        <taxon>Tracheophyta</taxon>
        <taxon>Spermatophyta</taxon>
        <taxon>Magnoliopsida</taxon>
        <taxon>eudicotyledons</taxon>
        <taxon>Gunneridae</taxon>
        <taxon>Pentapetalae</taxon>
        <taxon>asterids</taxon>
        <taxon>lamiids</taxon>
        <taxon>Lamiales</taxon>
        <taxon>Lamiaceae</taxon>
        <taxon>Nepetoideae</taxon>
        <taxon>Mentheae</taxon>
        <taxon>Salviinae</taxon>
        <taxon>Salvia</taxon>
        <taxon>Salvia subgen. Calosphace</taxon>
        <taxon>core Calosphace</taxon>
    </lineage>
</organism>
<evidence type="ECO:0000256" key="1">
    <source>
        <dbReference type="SAM" id="MobiDB-lite"/>
    </source>
</evidence>
<dbReference type="InterPro" id="IPR024752">
    <property type="entry name" value="Myb/SANT-like_dom"/>
</dbReference>
<keyword evidence="4" id="KW-1185">Reference proteome</keyword>
<evidence type="ECO:0000313" key="4">
    <source>
        <dbReference type="Proteomes" id="UP000298416"/>
    </source>
</evidence>
<feature type="domain" description="Myb/SANT-like" evidence="2">
    <location>
        <begin position="37"/>
        <end position="133"/>
    </location>
</feature>
<feature type="region of interest" description="Disordered" evidence="1">
    <location>
        <begin position="1"/>
        <end position="42"/>
    </location>
</feature>
<feature type="compositionally biased region" description="Polar residues" evidence="1">
    <location>
        <begin position="14"/>
        <end position="29"/>
    </location>
</feature>
<feature type="compositionally biased region" description="Basic and acidic residues" evidence="1">
    <location>
        <begin position="30"/>
        <end position="40"/>
    </location>
</feature>
<comment type="caution">
    <text evidence="3">The sequence shown here is derived from an EMBL/GenBank/DDBJ whole genome shotgun (WGS) entry which is preliminary data.</text>
</comment>
<evidence type="ECO:0000313" key="3">
    <source>
        <dbReference type="EMBL" id="KAG6424909.1"/>
    </source>
</evidence>
<sequence>MSHSNGFIPLGPSAQRTPVGSQSQGNNYRNCDRSRRSWSDREEESPIVVMKELVATGWKSDNGFRSGYLKKIEDWLHKEFPTTDLQETPHIQSKITTWKKFYYSLSKMLERSGVGYNDNGDFKISCTDDQWDQIVKQDTHAHRMRNKSWSYLEDWKVIFGKDRATCAPANIKDVMTVMAYSSCLESFMPKPTLALSKRIGYEMDLGKARQNVFNELDNILALFEDQRYDLCDIIGKDNSRLEIFMGLPEASKSGYVKRIIKKEGLI</sequence>
<protein>
    <recommendedName>
        <fullName evidence="2">Myb/SANT-like domain-containing protein</fullName>
    </recommendedName>
</protein>
<dbReference type="AlphaFoldDB" id="A0A8X8Y4Y2"/>
<dbReference type="Pfam" id="PF12776">
    <property type="entry name" value="Myb_DNA-bind_3"/>
    <property type="match status" value="1"/>
</dbReference>
<dbReference type="Proteomes" id="UP000298416">
    <property type="component" value="Unassembled WGS sequence"/>
</dbReference>
<accession>A0A8X8Y4Y2</accession>
<proteinExistence type="predicted"/>